<feature type="transmembrane region" description="Helical" evidence="7">
    <location>
        <begin position="140"/>
        <end position="157"/>
    </location>
</feature>
<accession>A0ABP0AQZ0</accession>
<evidence type="ECO:0000313" key="10">
    <source>
        <dbReference type="Proteomes" id="UP001642405"/>
    </source>
</evidence>
<name>A0ABP0AQZ0_9PEZI</name>
<keyword evidence="5 7" id="KW-0472">Membrane</keyword>
<feature type="transmembrane region" description="Helical" evidence="7">
    <location>
        <begin position="391"/>
        <end position="413"/>
    </location>
</feature>
<feature type="transmembrane region" description="Helical" evidence="7">
    <location>
        <begin position="336"/>
        <end position="358"/>
    </location>
</feature>
<dbReference type="InterPro" id="IPR036259">
    <property type="entry name" value="MFS_trans_sf"/>
</dbReference>
<comment type="caution">
    <text evidence="9">The sequence shown here is derived from an EMBL/GenBank/DDBJ whole genome shotgun (WGS) entry which is preliminary data.</text>
</comment>
<evidence type="ECO:0000256" key="6">
    <source>
        <dbReference type="SAM" id="MobiDB-lite"/>
    </source>
</evidence>
<dbReference type="Pfam" id="PF07690">
    <property type="entry name" value="MFS_1"/>
    <property type="match status" value="1"/>
</dbReference>
<evidence type="ECO:0000313" key="9">
    <source>
        <dbReference type="EMBL" id="CAK7209656.1"/>
    </source>
</evidence>
<gene>
    <name evidence="9" type="ORF">SCUCBS95973_000514</name>
</gene>
<dbReference type="PROSITE" id="PS50850">
    <property type="entry name" value="MFS"/>
    <property type="match status" value="1"/>
</dbReference>
<evidence type="ECO:0000256" key="1">
    <source>
        <dbReference type="ARBA" id="ARBA00004141"/>
    </source>
</evidence>
<comment type="subcellular location">
    <subcellularLocation>
        <location evidence="1">Membrane</location>
        <topology evidence="1">Multi-pass membrane protein</topology>
    </subcellularLocation>
</comment>
<dbReference type="Gene3D" id="1.20.1250.20">
    <property type="entry name" value="MFS general substrate transporter like domains"/>
    <property type="match status" value="2"/>
</dbReference>
<reference evidence="9 10" key="1">
    <citation type="submission" date="2024-01" db="EMBL/GenBank/DDBJ databases">
        <authorList>
            <person name="Allen C."/>
            <person name="Tagirdzhanova G."/>
        </authorList>
    </citation>
    <scope>NUCLEOTIDE SEQUENCE [LARGE SCALE GENOMIC DNA]</scope>
</reference>
<feature type="transmembrane region" description="Helical" evidence="7">
    <location>
        <begin position="458"/>
        <end position="478"/>
    </location>
</feature>
<dbReference type="InterPro" id="IPR011701">
    <property type="entry name" value="MFS"/>
</dbReference>
<dbReference type="InterPro" id="IPR020846">
    <property type="entry name" value="MFS_dom"/>
</dbReference>
<feature type="region of interest" description="Disordered" evidence="6">
    <location>
        <begin position="1"/>
        <end position="30"/>
    </location>
</feature>
<feature type="domain" description="Major facilitator superfamily (MFS) profile" evidence="8">
    <location>
        <begin position="72"/>
        <end position="480"/>
    </location>
</feature>
<keyword evidence="4 7" id="KW-1133">Transmembrane helix</keyword>
<feature type="transmembrane region" description="Helical" evidence="7">
    <location>
        <begin position="425"/>
        <end position="446"/>
    </location>
</feature>
<feature type="compositionally biased region" description="Basic and acidic residues" evidence="6">
    <location>
        <begin position="1"/>
        <end position="19"/>
    </location>
</feature>
<keyword evidence="2" id="KW-0813">Transport</keyword>
<feature type="transmembrane region" description="Helical" evidence="7">
    <location>
        <begin position="201"/>
        <end position="220"/>
    </location>
</feature>
<feature type="transmembrane region" description="Helical" evidence="7">
    <location>
        <begin position="300"/>
        <end position="330"/>
    </location>
</feature>
<organism evidence="9 10">
    <name type="scientific">Sporothrix curviconia</name>
    <dbReference type="NCBI Taxonomy" id="1260050"/>
    <lineage>
        <taxon>Eukaryota</taxon>
        <taxon>Fungi</taxon>
        <taxon>Dikarya</taxon>
        <taxon>Ascomycota</taxon>
        <taxon>Pezizomycotina</taxon>
        <taxon>Sordariomycetes</taxon>
        <taxon>Sordariomycetidae</taxon>
        <taxon>Ophiostomatales</taxon>
        <taxon>Ophiostomataceae</taxon>
        <taxon>Sporothrix</taxon>
    </lineage>
</organism>
<dbReference type="PANTHER" id="PTHR43791">
    <property type="entry name" value="PERMEASE-RELATED"/>
    <property type="match status" value="1"/>
</dbReference>
<keyword evidence="10" id="KW-1185">Reference proteome</keyword>
<feature type="transmembrane region" description="Helical" evidence="7">
    <location>
        <begin position="68"/>
        <end position="85"/>
    </location>
</feature>
<dbReference type="Proteomes" id="UP001642405">
    <property type="component" value="Unassembled WGS sequence"/>
</dbReference>
<evidence type="ECO:0000256" key="4">
    <source>
        <dbReference type="ARBA" id="ARBA00022989"/>
    </source>
</evidence>
<evidence type="ECO:0000256" key="3">
    <source>
        <dbReference type="ARBA" id="ARBA00022692"/>
    </source>
</evidence>
<dbReference type="PANTHER" id="PTHR43791:SF35">
    <property type="entry name" value="MAJOR FACILITATOR SUPERFAMILY (MFS) PROFILE DOMAIN-CONTAINING PROTEIN"/>
    <property type="match status" value="1"/>
</dbReference>
<feature type="transmembrane region" description="Helical" evidence="7">
    <location>
        <begin position="110"/>
        <end position="128"/>
    </location>
</feature>
<protein>
    <recommendedName>
        <fullName evidence="8">Major facilitator superfamily (MFS) profile domain-containing protein</fullName>
    </recommendedName>
</protein>
<evidence type="ECO:0000256" key="5">
    <source>
        <dbReference type="ARBA" id="ARBA00023136"/>
    </source>
</evidence>
<proteinExistence type="predicted"/>
<sequence>MSDVEKAAPSEEQVHHVDTNTDDAGSPPIKPINTVDTVHKDEAMKVLANYHGDEAWTDEEEKKLRRKVDWRLMPVLCFTYLLQYYDKAMLSQAALFGYRTDLGLETGNRYSMTAAIFYLGFIVGAYPTMALAQRLPIERVASATVTLWGLCLLLTTVCHNFKEAYTQRFFLGVLESGISPMFMLIVGSWYKKNEQAMRMGIWYSCTGYVSIVSPLINYGFGLINGGVSSWRYMYYFAGSLTLVWGIALWWVLPPDPVRARGWNERERYILVARLRSNNAGIRNTHLKASQMLELLIDPKFWLMFAMALLSMIANGPISAFIPIIVAGFGFTSLQSLLLLMPVGAYAGTAMLICSWAAMRFKNIRSYIVFGAQMGTTLAALLLWKLPLSDLGGLLFGIIIMPSIGAGYAVLMGLQIANIAGYTKRAVASSGLYIGYCVGNFIGPLVFRTKDYPRYEPGFTIVVITSVIAGVLALVYRAICMWDNRRRDKAGTEENFDNAFDDDLTDMKNPNFRYIL</sequence>
<feature type="transmembrane region" description="Helical" evidence="7">
    <location>
        <begin position="169"/>
        <end position="189"/>
    </location>
</feature>
<feature type="transmembrane region" description="Helical" evidence="7">
    <location>
        <begin position="365"/>
        <end position="385"/>
    </location>
</feature>
<evidence type="ECO:0000256" key="7">
    <source>
        <dbReference type="SAM" id="Phobius"/>
    </source>
</evidence>
<dbReference type="EMBL" id="CAWUHB010000002">
    <property type="protein sequence ID" value="CAK7209656.1"/>
    <property type="molecule type" value="Genomic_DNA"/>
</dbReference>
<dbReference type="SUPFAM" id="SSF103473">
    <property type="entry name" value="MFS general substrate transporter"/>
    <property type="match status" value="1"/>
</dbReference>
<evidence type="ECO:0000259" key="8">
    <source>
        <dbReference type="PROSITE" id="PS50850"/>
    </source>
</evidence>
<evidence type="ECO:0000256" key="2">
    <source>
        <dbReference type="ARBA" id="ARBA00022448"/>
    </source>
</evidence>
<keyword evidence="3 7" id="KW-0812">Transmembrane</keyword>
<feature type="transmembrane region" description="Helical" evidence="7">
    <location>
        <begin position="232"/>
        <end position="252"/>
    </location>
</feature>